<dbReference type="EMBL" id="SDMR01000001">
    <property type="protein sequence ID" value="TBT96222.1"/>
    <property type="molecule type" value="Genomic_DNA"/>
</dbReference>
<dbReference type="Pfam" id="PF01872">
    <property type="entry name" value="RibD_C"/>
    <property type="match status" value="1"/>
</dbReference>
<dbReference type="GO" id="GO:0008686">
    <property type="term" value="F:3,4-dihydroxy-2-butanone-4-phosphate synthase activity"/>
    <property type="evidence" value="ECO:0007669"/>
    <property type="project" value="TreeGrafter"/>
</dbReference>
<evidence type="ECO:0000256" key="7">
    <source>
        <dbReference type="ARBA" id="ARBA00022801"/>
    </source>
</evidence>
<dbReference type="NCBIfam" id="NF001591">
    <property type="entry name" value="PRK00393.1"/>
    <property type="match status" value="1"/>
</dbReference>
<feature type="domain" description="GTP cyclohydrolase II" evidence="11">
    <location>
        <begin position="13"/>
        <end position="178"/>
    </location>
</feature>
<keyword evidence="14" id="KW-1185">Reference proteome</keyword>
<keyword evidence="7 13" id="KW-0378">Hydrolase</keyword>
<keyword evidence="8" id="KW-0862">Zinc</keyword>
<comment type="cofactor">
    <cofactor evidence="1">
        <name>Zn(2+)</name>
        <dbReference type="ChEBI" id="CHEBI:29105"/>
    </cofactor>
</comment>
<dbReference type="InterPro" id="IPR002734">
    <property type="entry name" value="RibDG_C"/>
</dbReference>
<dbReference type="AlphaFoldDB" id="A0A4Q9KNS5"/>
<evidence type="ECO:0000259" key="11">
    <source>
        <dbReference type="Pfam" id="PF00925"/>
    </source>
</evidence>
<proteinExistence type="predicted"/>
<dbReference type="Gene3D" id="3.40.430.10">
    <property type="entry name" value="Dihydrofolate Reductase, subunit A"/>
    <property type="match status" value="1"/>
</dbReference>
<protein>
    <recommendedName>
        <fullName evidence="3">GTP cyclohydrolase II</fullName>
        <ecNumber evidence="3">3.5.4.25</ecNumber>
    </recommendedName>
</protein>
<reference evidence="13 14" key="1">
    <citation type="submission" date="2019-01" db="EMBL/GenBank/DDBJ databases">
        <title>Lactibacter flavus gen. nov., sp. nov., a novel bacterium of the family Propionibacteriaceae isolated from raw milk and dairy products.</title>
        <authorList>
            <person name="Huptas C."/>
            <person name="Wenning M."/>
            <person name="Breitenwieser F."/>
            <person name="Doll E."/>
            <person name="Von Neubeck M."/>
            <person name="Busse H.-J."/>
            <person name="Scherer S."/>
        </authorList>
    </citation>
    <scope>NUCLEOTIDE SEQUENCE [LARGE SCALE GENOMIC DNA]</scope>
    <source>
        <strain evidence="14">DSM 22130 / JCM 15804 / WR061</strain>
    </source>
</reference>
<evidence type="ECO:0000256" key="1">
    <source>
        <dbReference type="ARBA" id="ARBA00001947"/>
    </source>
</evidence>
<evidence type="ECO:0000256" key="9">
    <source>
        <dbReference type="ARBA" id="ARBA00023134"/>
    </source>
</evidence>
<evidence type="ECO:0000313" key="13">
    <source>
        <dbReference type="EMBL" id="TBT96222.1"/>
    </source>
</evidence>
<organism evidence="13 14">
    <name type="scientific">Propioniciclava tarda</name>
    <dbReference type="NCBI Taxonomy" id="433330"/>
    <lineage>
        <taxon>Bacteria</taxon>
        <taxon>Bacillati</taxon>
        <taxon>Actinomycetota</taxon>
        <taxon>Actinomycetes</taxon>
        <taxon>Propionibacteriales</taxon>
        <taxon>Propionibacteriaceae</taxon>
        <taxon>Propioniciclava</taxon>
    </lineage>
</organism>
<dbReference type="GO" id="GO:0005525">
    <property type="term" value="F:GTP binding"/>
    <property type="evidence" value="ECO:0007669"/>
    <property type="project" value="UniProtKB-KW"/>
</dbReference>
<evidence type="ECO:0000313" key="14">
    <source>
        <dbReference type="Proteomes" id="UP000291933"/>
    </source>
</evidence>
<evidence type="ECO:0000256" key="3">
    <source>
        <dbReference type="ARBA" id="ARBA00012762"/>
    </source>
</evidence>
<dbReference type="Gene3D" id="3.40.50.10990">
    <property type="entry name" value="GTP cyclohydrolase II"/>
    <property type="match status" value="1"/>
</dbReference>
<dbReference type="SUPFAM" id="SSF53597">
    <property type="entry name" value="Dihydrofolate reductase-like"/>
    <property type="match status" value="1"/>
</dbReference>
<comment type="catalytic activity">
    <reaction evidence="10">
        <text>GTP + 4 H2O = 2,5-diamino-6-hydroxy-4-(5-phosphoribosylamino)-pyrimidine + formate + 2 phosphate + 3 H(+)</text>
        <dbReference type="Rhea" id="RHEA:23704"/>
        <dbReference type="ChEBI" id="CHEBI:15377"/>
        <dbReference type="ChEBI" id="CHEBI:15378"/>
        <dbReference type="ChEBI" id="CHEBI:15740"/>
        <dbReference type="ChEBI" id="CHEBI:37565"/>
        <dbReference type="ChEBI" id="CHEBI:43474"/>
        <dbReference type="ChEBI" id="CHEBI:58614"/>
        <dbReference type="EC" id="3.5.4.25"/>
    </reaction>
</comment>
<evidence type="ECO:0000256" key="8">
    <source>
        <dbReference type="ARBA" id="ARBA00022833"/>
    </source>
</evidence>
<dbReference type="InterPro" id="IPR024072">
    <property type="entry name" value="DHFR-like_dom_sf"/>
</dbReference>
<name>A0A4Q9KNS5_PROTD</name>
<dbReference type="EC" id="3.5.4.25" evidence="3"/>
<dbReference type="OrthoDB" id="9793111at2"/>
<evidence type="ECO:0000256" key="10">
    <source>
        <dbReference type="ARBA" id="ARBA00049295"/>
    </source>
</evidence>
<dbReference type="Proteomes" id="UP000291933">
    <property type="component" value="Unassembled WGS sequence"/>
</dbReference>
<dbReference type="Pfam" id="PF00925">
    <property type="entry name" value="GTP_cyclohydro2"/>
    <property type="match status" value="1"/>
</dbReference>
<dbReference type="InterPro" id="IPR032677">
    <property type="entry name" value="GTP_cyclohydro_II"/>
</dbReference>
<evidence type="ECO:0000256" key="5">
    <source>
        <dbReference type="ARBA" id="ARBA00022723"/>
    </source>
</evidence>
<feature type="domain" description="Bacterial bifunctional deaminase-reductase C-terminal" evidence="12">
    <location>
        <begin position="233"/>
        <end position="411"/>
    </location>
</feature>
<dbReference type="GO" id="GO:0008703">
    <property type="term" value="F:5-amino-6-(5-phosphoribosylamino)uracil reductase activity"/>
    <property type="evidence" value="ECO:0007669"/>
    <property type="project" value="InterPro"/>
</dbReference>
<dbReference type="SUPFAM" id="SSF142695">
    <property type="entry name" value="RibA-like"/>
    <property type="match status" value="1"/>
</dbReference>
<dbReference type="UniPathway" id="UPA00275"/>
<comment type="caution">
    <text evidence="13">The sequence shown here is derived from an EMBL/GenBank/DDBJ whole genome shotgun (WGS) entry which is preliminary data.</text>
</comment>
<keyword evidence="9" id="KW-0342">GTP-binding</keyword>
<dbReference type="PANTHER" id="PTHR21327:SF18">
    <property type="entry name" value="3,4-DIHYDROXY-2-BUTANONE 4-PHOSPHATE SYNTHASE"/>
    <property type="match status" value="1"/>
</dbReference>
<dbReference type="InterPro" id="IPR036144">
    <property type="entry name" value="RibA-like_sf"/>
</dbReference>
<dbReference type="GO" id="GO:0003935">
    <property type="term" value="F:GTP cyclohydrolase II activity"/>
    <property type="evidence" value="ECO:0007669"/>
    <property type="project" value="UniProtKB-EC"/>
</dbReference>
<sequence>MSEVTHVLPHAQRAASTLLPTRHGTFAMLGYHVDGTELVALAVGLDEPPVDVLPWVRIHSECLTGDAFGSLRCDCGEQLQAALAAIMDHGYGAVIYARGHEGRGIGLIEKLKAYALQDAGYDTLDANLALGHPGDARRYDQAAAVLADLGLTKIALLSSNPTKQEALEDFGIEVAQRLRLGVPDRPENVFYLNTKRARMRHDSPPTEVIPATDAWGGPAEVYDALAAEGPQLVIAQLGQSLDGFIASRTGDAGPVTGSEDHVHLHRLRSLVDAVVVGAATVIADDCRLTVREVPGRNPVRVVVDPQARVPLEASVLSNPEARTLWLVGASAPADLAAAGHVKIVRMPTDGPFAPSDIVRVLLDRGLGRVLVEGGGRLVSSFVEAGSLDRLFVTVAPILLGEGVPGIRFDGADRVADARRGRPRSFKLGNDVCVELNLRAPV</sequence>
<dbReference type="GO" id="GO:0046872">
    <property type="term" value="F:metal ion binding"/>
    <property type="evidence" value="ECO:0007669"/>
    <property type="project" value="UniProtKB-KW"/>
</dbReference>
<keyword evidence="6" id="KW-0547">Nucleotide-binding</keyword>
<dbReference type="RefSeq" id="WP_131170635.1">
    <property type="nucleotide sequence ID" value="NZ_FXTL01000001.1"/>
</dbReference>
<dbReference type="PANTHER" id="PTHR21327">
    <property type="entry name" value="GTP CYCLOHYDROLASE II-RELATED"/>
    <property type="match status" value="1"/>
</dbReference>
<evidence type="ECO:0000256" key="2">
    <source>
        <dbReference type="ARBA" id="ARBA00004853"/>
    </source>
</evidence>
<evidence type="ECO:0000256" key="4">
    <source>
        <dbReference type="ARBA" id="ARBA00022619"/>
    </source>
</evidence>
<evidence type="ECO:0000256" key="6">
    <source>
        <dbReference type="ARBA" id="ARBA00022741"/>
    </source>
</evidence>
<gene>
    <name evidence="13" type="primary">ribA</name>
    <name evidence="13" type="ORF">ET996_00690</name>
</gene>
<dbReference type="GO" id="GO:0005829">
    <property type="term" value="C:cytosol"/>
    <property type="evidence" value="ECO:0007669"/>
    <property type="project" value="TreeGrafter"/>
</dbReference>
<accession>A0A4Q9KNS5</accession>
<dbReference type="CDD" id="cd00641">
    <property type="entry name" value="GTP_cyclohydro2"/>
    <property type="match status" value="1"/>
</dbReference>
<comment type="pathway">
    <text evidence="2">Cofactor biosynthesis; riboflavin biosynthesis; 5-amino-6-(D-ribitylamino)uracil from GTP: step 1/4.</text>
</comment>
<keyword evidence="4" id="KW-0686">Riboflavin biosynthesis</keyword>
<keyword evidence="5" id="KW-0479">Metal-binding</keyword>
<evidence type="ECO:0000259" key="12">
    <source>
        <dbReference type="Pfam" id="PF01872"/>
    </source>
</evidence>
<dbReference type="GO" id="GO:0009231">
    <property type="term" value="P:riboflavin biosynthetic process"/>
    <property type="evidence" value="ECO:0007669"/>
    <property type="project" value="UniProtKB-UniPathway"/>
</dbReference>
<dbReference type="InterPro" id="IPR000926">
    <property type="entry name" value="RibA"/>
</dbReference>